<dbReference type="Pfam" id="PF15055">
    <property type="entry name" value="DMAC1_Dmo2"/>
    <property type="match status" value="1"/>
</dbReference>
<feature type="domain" description="Distal membrane-arm assembly complex protein 1-like" evidence="1">
    <location>
        <begin position="30"/>
        <end position="66"/>
    </location>
</feature>
<organism evidence="2 3">
    <name type="scientific">Westerdykella ornata</name>
    <dbReference type="NCBI Taxonomy" id="318751"/>
    <lineage>
        <taxon>Eukaryota</taxon>
        <taxon>Fungi</taxon>
        <taxon>Dikarya</taxon>
        <taxon>Ascomycota</taxon>
        <taxon>Pezizomycotina</taxon>
        <taxon>Dothideomycetes</taxon>
        <taxon>Pleosporomycetidae</taxon>
        <taxon>Pleosporales</taxon>
        <taxon>Sporormiaceae</taxon>
        <taxon>Westerdykella</taxon>
    </lineage>
</organism>
<accession>A0A6A6JFA5</accession>
<protein>
    <recommendedName>
        <fullName evidence="1">Distal membrane-arm assembly complex protein 1-like domain-containing protein</fullName>
    </recommendedName>
</protein>
<dbReference type="GeneID" id="54551830"/>
<keyword evidence="3" id="KW-1185">Reference proteome</keyword>
<dbReference type="InterPro" id="IPR028036">
    <property type="entry name" value="DMAC1-like_dom"/>
</dbReference>
<dbReference type="PANTHER" id="PTHR28048:SF1">
    <property type="entry name" value="ACR195WP"/>
    <property type="match status" value="1"/>
</dbReference>
<evidence type="ECO:0000313" key="2">
    <source>
        <dbReference type="EMBL" id="KAF2274955.1"/>
    </source>
</evidence>
<dbReference type="InterPro" id="IPR053092">
    <property type="entry name" value="Mitochondrial_unc_protein"/>
</dbReference>
<gene>
    <name evidence="2" type="ORF">EI97DRAFT_434523</name>
</gene>
<dbReference type="PANTHER" id="PTHR28048">
    <property type="entry name" value="ACR195WP"/>
    <property type="match status" value="1"/>
</dbReference>
<reference evidence="2" key="1">
    <citation type="journal article" date="2020" name="Stud. Mycol.">
        <title>101 Dothideomycetes genomes: a test case for predicting lifestyles and emergence of pathogens.</title>
        <authorList>
            <person name="Haridas S."/>
            <person name="Albert R."/>
            <person name="Binder M."/>
            <person name="Bloem J."/>
            <person name="Labutti K."/>
            <person name="Salamov A."/>
            <person name="Andreopoulos B."/>
            <person name="Baker S."/>
            <person name="Barry K."/>
            <person name="Bills G."/>
            <person name="Bluhm B."/>
            <person name="Cannon C."/>
            <person name="Castanera R."/>
            <person name="Culley D."/>
            <person name="Daum C."/>
            <person name="Ezra D."/>
            <person name="Gonzalez J."/>
            <person name="Henrissat B."/>
            <person name="Kuo A."/>
            <person name="Liang C."/>
            <person name="Lipzen A."/>
            <person name="Lutzoni F."/>
            <person name="Magnuson J."/>
            <person name="Mondo S."/>
            <person name="Nolan M."/>
            <person name="Ohm R."/>
            <person name="Pangilinan J."/>
            <person name="Park H.-J."/>
            <person name="Ramirez L."/>
            <person name="Alfaro M."/>
            <person name="Sun H."/>
            <person name="Tritt A."/>
            <person name="Yoshinaga Y."/>
            <person name="Zwiers L.-H."/>
            <person name="Turgeon B."/>
            <person name="Goodwin S."/>
            <person name="Spatafora J."/>
            <person name="Crous P."/>
            <person name="Grigoriev I."/>
        </authorList>
    </citation>
    <scope>NUCLEOTIDE SEQUENCE</scope>
    <source>
        <strain evidence="2">CBS 379.55</strain>
    </source>
</reference>
<name>A0A6A6JFA5_WESOR</name>
<proteinExistence type="predicted"/>
<sequence length="97" mass="10234">MAKETSLLPGPPPAPTFKEALKEDKAQFDDCTPCRVVGSAAFIGLGIYTYVSGHSQLKAQESVIKASGSRFGMAPRRVGLTGMAAGLVGLGVYRWFA</sequence>
<dbReference type="EMBL" id="ML986499">
    <property type="protein sequence ID" value="KAF2274955.1"/>
    <property type="molecule type" value="Genomic_DNA"/>
</dbReference>
<evidence type="ECO:0000259" key="1">
    <source>
        <dbReference type="Pfam" id="PF15055"/>
    </source>
</evidence>
<evidence type="ECO:0000313" key="3">
    <source>
        <dbReference type="Proteomes" id="UP000800097"/>
    </source>
</evidence>
<dbReference type="OrthoDB" id="6604875at2759"/>
<dbReference type="AlphaFoldDB" id="A0A6A6JFA5"/>
<dbReference type="Proteomes" id="UP000800097">
    <property type="component" value="Unassembled WGS sequence"/>
</dbReference>
<dbReference type="RefSeq" id="XP_033652494.1">
    <property type="nucleotide sequence ID" value="XM_033798655.1"/>
</dbReference>